<dbReference type="Pfam" id="PF00664">
    <property type="entry name" value="ABC_membrane"/>
    <property type="match status" value="2"/>
</dbReference>
<dbReference type="FunFam" id="3.40.50.300:FF:000838">
    <property type="entry name" value="ABC multidrug transporter (Eurofung)"/>
    <property type="match status" value="1"/>
</dbReference>
<keyword evidence="5" id="KW-0547">Nucleotide-binding</keyword>
<evidence type="ECO:0000259" key="11">
    <source>
        <dbReference type="PROSITE" id="PS50893"/>
    </source>
</evidence>
<feature type="transmembrane region" description="Helical" evidence="10">
    <location>
        <begin position="328"/>
        <end position="349"/>
    </location>
</feature>
<protein>
    <recommendedName>
        <fullName evidence="15">P-loop containing nucleoside triphosphate hydrolase protein</fullName>
    </recommendedName>
</protein>
<dbReference type="SMART" id="SM00382">
    <property type="entry name" value="AAA"/>
    <property type="match status" value="2"/>
</dbReference>
<feature type="transmembrane region" description="Helical" evidence="10">
    <location>
        <begin position="519"/>
        <end position="539"/>
    </location>
</feature>
<dbReference type="PROSITE" id="PS50893">
    <property type="entry name" value="ABC_TRANSPORTER_2"/>
    <property type="match status" value="2"/>
</dbReference>
<dbReference type="SUPFAM" id="SSF90123">
    <property type="entry name" value="ABC transporter transmembrane region"/>
    <property type="match status" value="2"/>
</dbReference>
<evidence type="ECO:0000256" key="2">
    <source>
        <dbReference type="ARBA" id="ARBA00022448"/>
    </source>
</evidence>
<gene>
    <name evidence="13" type="ORF">D9613_005684</name>
</gene>
<keyword evidence="2" id="KW-0813">Transport</keyword>
<dbReference type="FunFam" id="1.20.1560.10:FF:000013">
    <property type="entry name" value="ABC transporter C family member 2"/>
    <property type="match status" value="1"/>
</dbReference>
<keyword evidence="14" id="KW-1185">Reference proteome</keyword>
<dbReference type="Pfam" id="PF00005">
    <property type="entry name" value="ABC_tran"/>
    <property type="match status" value="2"/>
</dbReference>
<feature type="transmembrane region" description="Helical" evidence="10">
    <location>
        <begin position="112"/>
        <end position="130"/>
    </location>
</feature>
<comment type="caution">
    <text evidence="13">The sequence shown here is derived from an EMBL/GenBank/DDBJ whole genome shotgun (WGS) entry which is preliminary data.</text>
</comment>
<evidence type="ECO:0000313" key="13">
    <source>
        <dbReference type="EMBL" id="KAF4617549.1"/>
    </source>
</evidence>
<organism evidence="13 14">
    <name type="scientific">Agrocybe pediades</name>
    <dbReference type="NCBI Taxonomy" id="84607"/>
    <lineage>
        <taxon>Eukaryota</taxon>
        <taxon>Fungi</taxon>
        <taxon>Dikarya</taxon>
        <taxon>Basidiomycota</taxon>
        <taxon>Agaricomycotina</taxon>
        <taxon>Agaricomycetes</taxon>
        <taxon>Agaricomycetidae</taxon>
        <taxon>Agaricales</taxon>
        <taxon>Agaricineae</taxon>
        <taxon>Strophariaceae</taxon>
        <taxon>Agrocybe</taxon>
    </lineage>
</organism>
<dbReference type="SUPFAM" id="SSF52540">
    <property type="entry name" value="P-loop containing nucleoside triphosphate hydrolases"/>
    <property type="match status" value="2"/>
</dbReference>
<dbReference type="PANTHER" id="PTHR24223:SF356">
    <property type="entry name" value="ATP-BINDING CASSETTE TRANSPORTER ABC4"/>
    <property type="match status" value="1"/>
</dbReference>
<feature type="transmembrane region" description="Helical" evidence="10">
    <location>
        <begin position="25"/>
        <end position="48"/>
    </location>
</feature>
<feature type="transmembrane region" description="Helical" evidence="10">
    <location>
        <begin position="1235"/>
        <end position="1256"/>
    </location>
</feature>
<evidence type="ECO:0000256" key="9">
    <source>
        <dbReference type="SAM" id="MobiDB-lite"/>
    </source>
</evidence>
<feature type="domain" description="ABC transporter" evidence="11">
    <location>
        <begin position="708"/>
        <end position="950"/>
    </location>
</feature>
<dbReference type="EMBL" id="JAACJL010000030">
    <property type="protein sequence ID" value="KAF4617549.1"/>
    <property type="molecule type" value="Genomic_DNA"/>
</dbReference>
<comment type="subcellular location">
    <subcellularLocation>
        <location evidence="1">Membrane</location>
        <topology evidence="1">Multi-pass membrane protein</topology>
    </subcellularLocation>
</comment>
<dbReference type="GO" id="GO:0016887">
    <property type="term" value="F:ATP hydrolysis activity"/>
    <property type="evidence" value="ECO:0007669"/>
    <property type="project" value="InterPro"/>
</dbReference>
<evidence type="ECO:0000256" key="3">
    <source>
        <dbReference type="ARBA" id="ARBA00022692"/>
    </source>
</evidence>
<feature type="transmembrane region" description="Helical" evidence="10">
    <location>
        <begin position="1187"/>
        <end position="1205"/>
    </location>
</feature>
<accession>A0A8H4VRM8</accession>
<dbReference type="Proteomes" id="UP000521872">
    <property type="component" value="Unassembled WGS sequence"/>
</dbReference>
<evidence type="ECO:0000256" key="10">
    <source>
        <dbReference type="SAM" id="Phobius"/>
    </source>
</evidence>
<feature type="domain" description="ABC transporter" evidence="11">
    <location>
        <begin position="1315"/>
        <end position="1550"/>
    </location>
</feature>
<feature type="compositionally biased region" description="Low complexity" evidence="9">
    <location>
        <begin position="406"/>
        <end position="422"/>
    </location>
</feature>
<dbReference type="PROSITE" id="PS00211">
    <property type="entry name" value="ABC_TRANSPORTER_1"/>
    <property type="match status" value="1"/>
</dbReference>
<feature type="transmembrane region" description="Helical" evidence="10">
    <location>
        <begin position="1143"/>
        <end position="1167"/>
    </location>
</feature>
<keyword evidence="8 10" id="KW-0472">Membrane</keyword>
<evidence type="ECO:0000256" key="5">
    <source>
        <dbReference type="ARBA" id="ARBA00022741"/>
    </source>
</evidence>
<feature type="transmembrane region" description="Helical" evidence="10">
    <location>
        <begin position="287"/>
        <end position="308"/>
    </location>
</feature>
<dbReference type="InterPro" id="IPR003439">
    <property type="entry name" value="ABC_transporter-like_ATP-bd"/>
</dbReference>
<evidence type="ECO:0000313" key="14">
    <source>
        <dbReference type="Proteomes" id="UP000521872"/>
    </source>
</evidence>
<dbReference type="CDD" id="cd03250">
    <property type="entry name" value="ABCC_MRP_domain1"/>
    <property type="match status" value="1"/>
</dbReference>
<feature type="region of interest" description="Disordered" evidence="9">
    <location>
        <begin position="406"/>
        <end position="436"/>
    </location>
</feature>
<keyword evidence="7 10" id="KW-1133">Transmembrane helix</keyword>
<evidence type="ECO:0000259" key="12">
    <source>
        <dbReference type="PROSITE" id="PS50929"/>
    </source>
</evidence>
<feature type="transmembrane region" description="Helical" evidence="10">
    <location>
        <begin position="137"/>
        <end position="155"/>
    </location>
</feature>
<keyword evidence="3 10" id="KW-0812">Transmembrane</keyword>
<name>A0A8H4VRM8_9AGAR</name>
<evidence type="ECO:0008006" key="15">
    <source>
        <dbReference type="Google" id="ProtNLM"/>
    </source>
</evidence>
<dbReference type="PROSITE" id="PS50929">
    <property type="entry name" value="ABC_TM1F"/>
    <property type="match status" value="2"/>
</dbReference>
<feature type="domain" description="ABC transmembrane type-1" evidence="12">
    <location>
        <begin position="473"/>
        <end position="645"/>
    </location>
</feature>
<feature type="transmembrane region" description="Helical" evidence="10">
    <location>
        <begin position="69"/>
        <end position="92"/>
    </location>
</feature>
<dbReference type="InterPro" id="IPR036640">
    <property type="entry name" value="ABC1_TM_sf"/>
</dbReference>
<dbReference type="Gene3D" id="3.40.50.300">
    <property type="entry name" value="P-loop containing nucleotide triphosphate hydrolases"/>
    <property type="match status" value="2"/>
</dbReference>
<dbReference type="InterPro" id="IPR011527">
    <property type="entry name" value="ABC1_TM_dom"/>
</dbReference>
<feature type="transmembrane region" description="Helical" evidence="10">
    <location>
        <begin position="175"/>
        <end position="195"/>
    </location>
</feature>
<dbReference type="GO" id="GO:0005524">
    <property type="term" value="F:ATP binding"/>
    <property type="evidence" value="ECO:0007669"/>
    <property type="project" value="UniProtKB-KW"/>
</dbReference>
<sequence>MALSSQASKSYLSARPIFQQDSRSIPFFISCIILAIQLVYICTGAFKYRATYRENTSIQDRTRYVGGRAIFTFMVTRLIGCVILMGLSFYTTRCSKFNLNDIDSAFRDCPELFLTVTFAYSTFLSIVSLFSTTHGTWSTRYNIILLLSVLVMYIHRDIWPLATYTIRPADNEEGILLPIKIVVLTWISLGVPLFIPRRYTPLDPNNAVPNIEQTASLFSMMTHSFLDHTIMLGYKVPHLSVDQLEPLSDRDAAAYRTQKAFPHVDVFHGTERRSLFWMLMRVYHKEYTILALTILGYSAGSFAAPIGINRVLYYMETGGLGATIRPWFWALWIFIGSTIQSLTFQWYYFIATRTLVRAEGLITQLVSEHTLRIRLKAEISKVETASETTTVESTFADAKLDNASAVTEATSETSENTEHAATPSQDSTVVPRGPSSASILISSKNMSLSKGKADSEPAASAQEKVASGSNLLGKINNLVTTDLNNVTNARDFLLIIFYLPVQMAFCIIFLYQVLGWSSLVGVATMIVLLPFPGYIANMIQATQRQRMKKTDARVQAVGDTVNILRMIKLFGWEQKMSERLDKTRREELRWLWKLKLLDQFNGLFGALYPTMTMMLSFTLYTVVMKQTLTPSKIFSSITVFSMLREQFYRRLLRHSLIMIQGKVSLKRIEEFLHNTELLDAYLEKPSTDSSAAPAPDDEAAATSSSTEIGFRNATFTWSLGAENDGTITTSNREFKLRIKDEIFFKKNCINLITGPTGSGKTSILMALLGEMHFVPSNAYSWFNLPREGGIAYAAQESWVQNETIRNNILFRTPYDDVRYKKVIKQCALERDLELFEAGDATEVGERGLTLSGGQKARVTLARAIYSHAEILLLDDIFAALDVHTSSHIIENCFKGDLIKGRTILLVTHNIALASPIADFIVSVGIDGRVKSQGKELSAALKHNPALKQEAEFDQEATEIGQAELDLPPTKPAEQDGKLVIAEEIAEGHVTWKSFMLLIRNLGGDHPAIFFGGVLFFLFCVVWGTTFQTWFLGYWGTQYEGHDPSEVKDSYYIGTYAAIALSVSLLNCAAYMLYFFGSMRASRKINKLLINSVLRSTMRWLDETPTARIIARCTQDIRAVDTILPQHLIWLVDLTNEFLTKLGAVVLFSPLFSFPAFGMGAAGLFLGNLYLKAQLSVKRETSNARSPMLAHFSAAIHGIVSIRAYGAQDAYRQESLARIDHYTRMARTSYNLNQWIAVRLDFLGAAFTSCLALYLIYGPSIGASNTGFSLVMATDVTQFILILVRLGNEFEVNANSLERIQSYLDIEHEPKATESVEHLSARYSQNGPKVLNDISFHIQSGERVGIVGRTGSGKSSLTLSLLRCILTEGTVYYDGVATNTINLDALRSNITIIPQTPELISGTLRQNLDPFEQNDDAVLNDALQSAGLFSLQDESDEGRLSLDSVISGGGANLSVGQRQIIALARAMVRGSKLLILDEATSAIDYKTDSIIQNTLRTELGGDVTVITVAHRLQTIMDSDKIMILDGGRLVEFGTPKELLHHKDGFLRSLVDESGDKEILYALAGAQDLA</sequence>
<evidence type="ECO:0000256" key="6">
    <source>
        <dbReference type="ARBA" id="ARBA00022840"/>
    </source>
</evidence>
<feature type="transmembrane region" description="Helical" evidence="10">
    <location>
        <begin position="492"/>
        <end position="513"/>
    </location>
</feature>
<dbReference type="InterPro" id="IPR003593">
    <property type="entry name" value="AAA+_ATPase"/>
</dbReference>
<feature type="transmembrane region" description="Helical" evidence="10">
    <location>
        <begin position="1050"/>
        <end position="1076"/>
    </location>
</feature>
<dbReference type="GO" id="GO:0140359">
    <property type="term" value="F:ABC-type transporter activity"/>
    <property type="evidence" value="ECO:0007669"/>
    <property type="project" value="InterPro"/>
</dbReference>
<dbReference type="CDD" id="cd18604">
    <property type="entry name" value="ABC_6TM_VMR1_D2_like"/>
    <property type="match status" value="1"/>
</dbReference>
<dbReference type="GO" id="GO:0016020">
    <property type="term" value="C:membrane"/>
    <property type="evidence" value="ECO:0007669"/>
    <property type="project" value="UniProtKB-SubCell"/>
</dbReference>
<keyword evidence="6" id="KW-0067">ATP-binding</keyword>
<feature type="domain" description="ABC transmembrane type-1" evidence="12">
    <location>
        <begin position="1012"/>
        <end position="1290"/>
    </location>
</feature>
<feature type="transmembrane region" description="Helical" evidence="10">
    <location>
        <begin position="600"/>
        <end position="621"/>
    </location>
</feature>
<evidence type="ECO:0000256" key="7">
    <source>
        <dbReference type="ARBA" id="ARBA00022989"/>
    </source>
</evidence>
<dbReference type="PANTHER" id="PTHR24223">
    <property type="entry name" value="ATP-BINDING CASSETTE SUB-FAMILY C"/>
    <property type="match status" value="1"/>
</dbReference>
<keyword evidence="4" id="KW-0677">Repeat</keyword>
<evidence type="ECO:0000256" key="1">
    <source>
        <dbReference type="ARBA" id="ARBA00004141"/>
    </source>
</evidence>
<dbReference type="InterPro" id="IPR017871">
    <property type="entry name" value="ABC_transporter-like_CS"/>
</dbReference>
<proteinExistence type="predicted"/>
<dbReference type="CDD" id="cd03244">
    <property type="entry name" value="ABCC_MRP_domain2"/>
    <property type="match status" value="1"/>
</dbReference>
<reference evidence="13 14" key="1">
    <citation type="submission" date="2019-12" db="EMBL/GenBank/DDBJ databases">
        <authorList>
            <person name="Floudas D."/>
            <person name="Bentzer J."/>
            <person name="Ahren D."/>
            <person name="Johansson T."/>
            <person name="Persson P."/>
            <person name="Tunlid A."/>
        </authorList>
    </citation>
    <scope>NUCLEOTIDE SEQUENCE [LARGE SCALE GENOMIC DNA]</scope>
    <source>
        <strain evidence="13 14">CBS 102.39</strain>
    </source>
</reference>
<dbReference type="CDD" id="cd18596">
    <property type="entry name" value="ABC_6TM_VMR1_D1_like"/>
    <property type="match status" value="1"/>
</dbReference>
<dbReference type="Gene3D" id="1.20.1560.10">
    <property type="entry name" value="ABC transporter type 1, transmembrane domain"/>
    <property type="match status" value="2"/>
</dbReference>
<dbReference type="InterPro" id="IPR027417">
    <property type="entry name" value="P-loop_NTPase"/>
</dbReference>
<evidence type="ECO:0000256" key="4">
    <source>
        <dbReference type="ARBA" id="ARBA00022737"/>
    </source>
</evidence>
<evidence type="ECO:0000256" key="8">
    <source>
        <dbReference type="ARBA" id="ARBA00023136"/>
    </source>
</evidence>
<feature type="transmembrane region" description="Helical" evidence="10">
    <location>
        <begin position="1007"/>
        <end position="1030"/>
    </location>
</feature>
<dbReference type="InterPro" id="IPR050173">
    <property type="entry name" value="ABC_transporter_C-like"/>
</dbReference>